<keyword evidence="2" id="KW-0175">Coiled coil</keyword>
<keyword evidence="3" id="KW-1133">Transmembrane helix</keyword>
<evidence type="ECO:0008006" key="6">
    <source>
        <dbReference type="Google" id="ProtNLM"/>
    </source>
</evidence>
<evidence type="ECO:0000256" key="1">
    <source>
        <dbReference type="ARBA" id="ARBA00022729"/>
    </source>
</evidence>
<evidence type="ECO:0000313" key="5">
    <source>
        <dbReference type="Proteomes" id="UP000219327"/>
    </source>
</evidence>
<dbReference type="Proteomes" id="UP000219327">
    <property type="component" value="Unassembled WGS sequence"/>
</dbReference>
<name>A0A2A5WUA0_9GAMM</name>
<evidence type="ECO:0000256" key="3">
    <source>
        <dbReference type="SAM" id="Phobius"/>
    </source>
</evidence>
<evidence type="ECO:0000313" key="4">
    <source>
        <dbReference type="EMBL" id="PDH40130.1"/>
    </source>
</evidence>
<reference evidence="4 5" key="1">
    <citation type="submission" date="2017-08" db="EMBL/GenBank/DDBJ databases">
        <title>Fine stratification of microbial communities through a metagenomic profile of the photic zone.</title>
        <authorList>
            <person name="Haro-Moreno J.M."/>
            <person name="Lopez-Perez M."/>
            <person name="De La Torre J."/>
            <person name="Picazo A."/>
            <person name="Camacho A."/>
            <person name="Rodriguez-Valera F."/>
        </authorList>
    </citation>
    <scope>NUCLEOTIDE SEQUENCE [LARGE SCALE GENOMIC DNA]</scope>
    <source>
        <strain evidence="4">MED-G24</strain>
    </source>
</reference>
<proteinExistence type="predicted"/>
<dbReference type="NCBIfam" id="TIGR04211">
    <property type="entry name" value="SH3_and_anchor"/>
    <property type="match status" value="1"/>
</dbReference>
<sequence length="231" mass="25874">MQKGAALKRLLCVAFVAGITLTVPGTPVYADRVYIRDTLYVPLRGGQGQEYRILHRGLRSGTALTRLEDNPETGYSLVRMEDGLEGWIQTQYISLEPVAALKLAATISERDALKSQYDELQARVQQTMAVREQLSEDNDRLAQEQAGLSRELQRISELAADTISIDQQNQSLVSEQEDLNQQIDRLMIETAALESSENQEWFLTGGGVVLLGLLFGFLFGRKIYHRRGSGW</sequence>
<dbReference type="InterPro" id="IPR016476">
    <property type="entry name" value="SH3_dom_pro"/>
</dbReference>
<accession>A0A2A5WUA0</accession>
<feature type="transmembrane region" description="Helical" evidence="3">
    <location>
        <begin position="201"/>
        <end position="219"/>
    </location>
</feature>
<dbReference type="AlphaFoldDB" id="A0A2A5WUA0"/>
<organism evidence="4 5">
    <name type="scientific">OM182 bacterium MED-G24</name>
    <dbReference type="NCBI Taxonomy" id="1986255"/>
    <lineage>
        <taxon>Bacteria</taxon>
        <taxon>Pseudomonadati</taxon>
        <taxon>Pseudomonadota</taxon>
        <taxon>Gammaproteobacteria</taxon>
        <taxon>OMG group</taxon>
        <taxon>OM182 clade</taxon>
    </lineage>
</organism>
<keyword evidence="1" id="KW-0732">Signal</keyword>
<feature type="coiled-coil region" evidence="2">
    <location>
        <begin position="103"/>
        <end position="196"/>
    </location>
</feature>
<evidence type="ECO:0000256" key="2">
    <source>
        <dbReference type="SAM" id="Coils"/>
    </source>
</evidence>
<keyword evidence="3" id="KW-0472">Membrane</keyword>
<dbReference type="EMBL" id="NTKD01000015">
    <property type="protein sequence ID" value="PDH40130.1"/>
    <property type="molecule type" value="Genomic_DNA"/>
</dbReference>
<comment type="caution">
    <text evidence="4">The sequence shown here is derived from an EMBL/GenBank/DDBJ whole genome shotgun (WGS) entry which is preliminary data.</text>
</comment>
<protein>
    <recommendedName>
        <fullName evidence="6">SH3b domain-containing protein</fullName>
    </recommendedName>
</protein>
<gene>
    <name evidence="4" type="ORF">CNE99_04205</name>
</gene>
<keyword evidence="3" id="KW-0812">Transmembrane</keyword>